<evidence type="ECO:0000313" key="4">
    <source>
        <dbReference type="Proteomes" id="UP000287243"/>
    </source>
</evidence>
<accession>A0A410P2U5</accession>
<keyword evidence="1" id="KW-0812">Transmembrane</keyword>
<organism evidence="3 4">
    <name type="scientific">Velamenicoccus archaeovorus</name>
    <dbReference type="NCBI Taxonomy" id="1930593"/>
    <lineage>
        <taxon>Bacteria</taxon>
        <taxon>Pseudomonadati</taxon>
        <taxon>Candidatus Omnitrophota</taxon>
        <taxon>Candidatus Velamenicoccus</taxon>
    </lineage>
</organism>
<dbReference type="InterPro" id="IPR027383">
    <property type="entry name" value="Znf_put"/>
</dbReference>
<feature type="domain" description="Putative zinc-finger" evidence="2">
    <location>
        <begin position="7"/>
        <end position="38"/>
    </location>
</feature>
<evidence type="ECO:0000256" key="1">
    <source>
        <dbReference type="SAM" id="Phobius"/>
    </source>
</evidence>
<dbReference type="InterPro" id="IPR041916">
    <property type="entry name" value="Anti_sigma_zinc_sf"/>
</dbReference>
<evidence type="ECO:0000313" key="3">
    <source>
        <dbReference type="EMBL" id="QAT16489.1"/>
    </source>
</evidence>
<keyword evidence="4" id="KW-1185">Reference proteome</keyword>
<feature type="transmembrane region" description="Helical" evidence="1">
    <location>
        <begin position="90"/>
        <end position="113"/>
    </location>
</feature>
<sequence>MGMCFFVKRKLLDFAEGDIPECQAVQVRAHLESCPACRGRLAEIRRGLQAAGLHRETQMSEDFWKKFDVELQKKIFERECERFPRTGRRFVWVASVWRPALIALPVLVIMFAVATHLRVFSPAAREEALVRDAAWLMDEASDEQGTLSSDDDITADIEILYLADPSAFRENG</sequence>
<reference evidence="3 4" key="1">
    <citation type="submission" date="2017-01" db="EMBL/GenBank/DDBJ databases">
        <title>First insights into the biology of 'candidatus Vampirococcus archaeovorus'.</title>
        <authorList>
            <person name="Kizina J."/>
            <person name="Jordan S."/>
            <person name="Stueber K."/>
            <person name="Reinhardt R."/>
            <person name="Harder J."/>
        </authorList>
    </citation>
    <scope>NUCLEOTIDE SEQUENCE [LARGE SCALE GENOMIC DNA]</scope>
    <source>
        <strain evidence="3 4">LiM</strain>
    </source>
</reference>
<dbReference type="OrthoDB" id="9782842at2"/>
<protein>
    <submittedName>
        <fullName evidence="3">Anti-sigma-W factor RsiW</fullName>
    </submittedName>
</protein>
<gene>
    <name evidence="3" type="ORF">BU251_01470</name>
</gene>
<dbReference type="AlphaFoldDB" id="A0A410P2U5"/>
<keyword evidence="1" id="KW-1133">Transmembrane helix</keyword>
<dbReference type="Gene3D" id="1.10.10.1320">
    <property type="entry name" value="Anti-sigma factor, zinc-finger domain"/>
    <property type="match status" value="1"/>
</dbReference>
<dbReference type="Pfam" id="PF13490">
    <property type="entry name" value="zf-HC2"/>
    <property type="match status" value="1"/>
</dbReference>
<proteinExistence type="predicted"/>
<dbReference type="KEGG" id="vai:BU251_01470"/>
<keyword evidence="1" id="KW-0472">Membrane</keyword>
<dbReference type="EMBL" id="CP019384">
    <property type="protein sequence ID" value="QAT16489.1"/>
    <property type="molecule type" value="Genomic_DNA"/>
</dbReference>
<dbReference type="Proteomes" id="UP000287243">
    <property type="component" value="Chromosome"/>
</dbReference>
<dbReference type="RefSeq" id="WP_128699127.1">
    <property type="nucleotide sequence ID" value="NZ_CP019384.1"/>
</dbReference>
<name>A0A410P2U5_VELA1</name>
<evidence type="ECO:0000259" key="2">
    <source>
        <dbReference type="Pfam" id="PF13490"/>
    </source>
</evidence>